<dbReference type="Pfam" id="PF07729">
    <property type="entry name" value="FCD"/>
    <property type="match status" value="1"/>
</dbReference>
<dbReference type="InterPro" id="IPR011711">
    <property type="entry name" value="GntR_C"/>
</dbReference>
<dbReference type="EMBL" id="QVXO01000042">
    <property type="protein sequence ID" value="RPJ89398.1"/>
    <property type="molecule type" value="Genomic_DNA"/>
</dbReference>
<comment type="caution">
    <text evidence="5">The sequence shown here is derived from an EMBL/GenBank/DDBJ whole genome shotgun (WGS) entry which is preliminary data.</text>
</comment>
<dbReference type="InterPro" id="IPR000524">
    <property type="entry name" value="Tscrpt_reg_HTH_GntR"/>
</dbReference>
<dbReference type="SMART" id="SM00345">
    <property type="entry name" value="HTH_GNTR"/>
    <property type="match status" value="1"/>
</dbReference>
<dbReference type="PANTHER" id="PTHR43537:SF5">
    <property type="entry name" value="UXU OPERON TRANSCRIPTIONAL REGULATOR"/>
    <property type="match status" value="1"/>
</dbReference>
<dbReference type="Proteomes" id="UP000285324">
    <property type="component" value="Unassembled WGS sequence"/>
</dbReference>
<keyword evidence="1" id="KW-0805">Transcription regulation</keyword>
<gene>
    <name evidence="5" type="ORF">DY367_23010</name>
</gene>
<proteinExistence type="predicted"/>
<dbReference type="GO" id="GO:0003677">
    <property type="term" value="F:DNA binding"/>
    <property type="evidence" value="ECO:0007669"/>
    <property type="project" value="UniProtKB-KW"/>
</dbReference>
<dbReference type="AlphaFoldDB" id="A0A424W889"/>
<dbReference type="SUPFAM" id="SSF48008">
    <property type="entry name" value="GntR ligand-binding domain-like"/>
    <property type="match status" value="1"/>
</dbReference>
<accession>A0A424W889</accession>
<organism evidence="5 6">
    <name type="scientific">Alcaligenes xylosoxydans xylosoxydans</name>
    <name type="common">Achromobacter xylosoxidans</name>
    <dbReference type="NCBI Taxonomy" id="85698"/>
    <lineage>
        <taxon>Bacteria</taxon>
        <taxon>Pseudomonadati</taxon>
        <taxon>Pseudomonadota</taxon>
        <taxon>Betaproteobacteria</taxon>
        <taxon>Burkholderiales</taxon>
        <taxon>Alcaligenaceae</taxon>
        <taxon>Achromobacter</taxon>
    </lineage>
</organism>
<protein>
    <submittedName>
        <fullName evidence="5">FadR family transcriptional regulator</fullName>
    </submittedName>
</protein>
<evidence type="ECO:0000256" key="1">
    <source>
        <dbReference type="ARBA" id="ARBA00023015"/>
    </source>
</evidence>
<keyword evidence="3" id="KW-0804">Transcription</keyword>
<dbReference type="Gene3D" id="1.20.120.530">
    <property type="entry name" value="GntR ligand-binding domain-like"/>
    <property type="match status" value="1"/>
</dbReference>
<keyword evidence="2" id="KW-0238">DNA-binding</keyword>
<dbReference type="InterPro" id="IPR008920">
    <property type="entry name" value="TF_FadR/GntR_C"/>
</dbReference>
<dbReference type="RefSeq" id="WP_059372134.1">
    <property type="nucleotide sequence ID" value="NZ_CP061008.1"/>
</dbReference>
<sequence length="222" mass="24401">MDKASALRAVIIENLQSGAWPAGHRLPTERALSEQFGISRSTVRRTLADLKNEGLISQRVGSGTYANPSSALAQTEGLLRTEVLSTSPAELMAARLVLEPAIAALVVQHGSPADFAAMQDACARAEAADSFEAFEIWDAKLHELMATATHNLFIEKVFALMTAARSQATWGALKRRSLTPERRQAYQVEHREIVDALHDRDAERAMEAVRRHLLHVRDNLLG</sequence>
<dbReference type="InterPro" id="IPR036388">
    <property type="entry name" value="WH-like_DNA-bd_sf"/>
</dbReference>
<dbReference type="Gene3D" id="1.10.10.10">
    <property type="entry name" value="Winged helix-like DNA-binding domain superfamily/Winged helix DNA-binding domain"/>
    <property type="match status" value="1"/>
</dbReference>
<dbReference type="OrthoDB" id="5450856at2"/>
<dbReference type="GO" id="GO:0003700">
    <property type="term" value="F:DNA-binding transcription factor activity"/>
    <property type="evidence" value="ECO:0007669"/>
    <property type="project" value="InterPro"/>
</dbReference>
<dbReference type="PROSITE" id="PS50949">
    <property type="entry name" value="HTH_GNTR"/>
    <property type="match status" value="1"/>
</dbReference>
<feature type="domain" description="HTH gntR-type" evidence="4">
    <location>
        <begin position="1"/>
        <end position="69"/>
    </location>
</feature>
<dbReference type="CDD" id="cd07377">
    <property type="entry name" value="WHTH_GntR"/>
    <property type="match status" value="1"/>
</dbReference>
<reference evidence="5 6" key="1">
    <citation type="submission" date="2018-08" db="EMBL/GenBank/DDBJ databases">
        <title>Achromobacter xylosoxidans Genome sequencing and assembly.</title>
        <authorList>
            <person name="Wang R."/>
            <person name="Rensing C."/>
            <person name="Li Y."/>
        </authorList>
    </citation>
    <scope>NUCLEOTIDE SEQUENCE [LARGE SCALE GENOMIC DNA]</scope>
    <source>
        <strain evidence="5 6">GD003A</strain>
    </source>
</reference>
<evidence type="ECO:0000259" key="4">
    <source>
        <dbReference type="PROSITE" id="PS50949"/>
    </source>
</evidence>
<evidence type="ECO:0000313" key="5">
    <source>
        <dbReference type="EMBL" id="RPJ89398.1"/>
    </source>
</evidence>
<dbReference type="InterPro" id="IPR036390">
    <property type="entry name" value="WH_DNA-bd_sf"/>
</dbReference>
<evidence type="ECO:0000256" key="2">
    <source>
        <dbReference type="ARBA" id="ARBA00023125"/>
    </source>
</evidence>
<name>A0A424W889_ALCXX</name>
<evidence type="ECO:0000313" key="6">
    <source>
        <dbReference type="Proteomes" id="UP000285324"/>
    </source>
</evidence>
<dbReference type="SUPFAM" id="SSF46785">
    <property type="entry name" value="Winged helix' DNA-binding domain"/>
    <property type="match status" value="1"/>
</dbReference>
<dbReference type="SMART" id="SM00895">
    <property type="entry name" value="FCD"/>
    <property type="match status" value="1"/>
</dbReference>
<dbReference type="PRINTS" id="PR00035">
    <property type="entry name" value="HTHGNTR"/>
</dbReference>
<dbReference type="PANTHER" id="PTHR43537">
    <property type="entry name" value="TRANSCRIPTIONAL REGULATOR, GNTR FAMILY"/>
    <property type="match status" value="1"/>
</dbReference>
<evidence type="ECO:0000256" key="3">
    <source>
        <dbReference type="ARBA" id="ARBA00023163"/>
    </source>
</evidence>
<dbReference type="Pfam" id="PF00392">
    <property type="entry name" value="GntR"/>
    <property type="match status" value="1"/>
</dbReference>